<proteinExistence type="predicted"/>
<organism evidence="1 2">
    <name type="scientific">Spirosoma taeanense</name>
    <dbReference type="NCBI Taxonomy" id="2735870"/>
    <lineage>
        <taxon>Bacteria</taxon>
        <taxon>Pseudomonadati</taxon>
        <taxon>Bacteroidota</taxon>
        <taxon>Cytophagia</taxon>
        <taxon>Cytophagales</taxon>
        <taxon>Cytophagaceae</taxon>
        <taxon>Spirosoma</taxon>
    </lineage>
</organism>
<dbReference type="EMBL" id="CP053435">
    <property type="protein sequence ID" value="QJW91359.1"/>
    <property type="molecule type" value="Genomic_DNA"/>
</dbReference>
<dbReference type="KEGG" id="stae:HNV11_19240"/>
<keyword evidence="1" id="KW-0808">Transferase</keyword>
<gene>
    <name evidence="1" type="ORF">HNV11_19240</name>
</gene>
<dbReference type="SUPFAM" id="SSF55729">
    <property type="entry name" value="Acyl-CoA N-acyltransferases (Nat)"/>
    <property type="match status" value="1"/>
</dbReference>
<accession>A0A6M5YBN2</accession>
<sequence length="187" mass="21260">MSVIITTAQSDADVLGILALQRANLRKNLLADVQTAQGFLTVEHNPAVLTRMNQAAPSIIAKDGDCVVGYALTMLSDFRNDVPELTPLFSFIDTLTYQGNALSTYDYYVMGQVCVADGYRGQQLFDRMYERHRELYARQYRLLVTDISQRNTRSLRAHSRVGFEPLHAFHDPTLGETWVVVVWDWQK</sequence>
<name>A0A6M5YBN2_9BACT</name>
<keyword evidence="2" id="KW-1185">Reference proteome</keyword>
<reference evidence="1 2" key="1">
    <citation type="submission" date="2020-05" db="EMBL/GenBank/DDBJ databases">
        <title>Genome sequencing of Spirosoma sp. TS118.</title>
        <authorList>
            <person name="Lee J.-H."/>
            <person name="Jeong S."/>
            <person name="Zhao L."/>
            <person name="Jung J.-H."/>
            <person name="Kim M.-K."/>
            <person name="Lim S."/>
        </authorList>
    </citation>
    <scope>NUCLEOTIDE SEQUENCE [LARGE SCALE GENOMIC DNA]</scope>
    <source>
        <strain evidence="1 2">TS118</strain>
    </source>
</reference>
<dbReference type="RefSeq" id="WP_171741207.1">
    <property type="nucleotide sequence ID" value="NZ_CP053435.1"/>
</dbReference>
<dbReference type="Proteomes" id="UP000502756">
    <property type="component" value="Chromosome"/>
</dbReference>
<evidence type="ECO:0000313" key="2">
    <source>
        <dbReference type="Proteomes" id="UP000502756"/>
    </source>
</evidence>
<dbReference type="InterPro" id="IPR016181">
    <property type="entry name" value="Acyl_CoA_acyltransferase"/>
</dbReference>
<evidence type="ECO:0000313" key="1">
    <source>
        <dbReference type="EMBL" id="QJW91359.1"/>
    </source>
</evidence>
<dbReference type="GO" id="GO:0016740">
    <property type="term" value="F:transferase activity"/>
    <property type="evidence" value="ECO:0007669"/>
    <property type="project" value="UniProtKB-KW"/>
</dbReference>
<dbReference type="AlphaFoldDB" id="A0A6M5YBN2"/>
<protein>
    <submittedName>
        <fullName evidence="1">GNAT family N-acetyltransferase</fullName>
    </submittedName>
</protein>
<dbReference type="Gene3D" id="3.40.630.30">
    <property type="match status" value="1"/>
</dbReference>